<keyword evidence="1" id="KW-0805">Transcription regulation</keyword>
<organism evidence="6 7">
    <name type="scientific">Candidatus Nephthysia bennettiae</name>
    <dbReference type="NCBI Taxonomy" id="3127016"/>
    <lineage>
        <taxon>Bacteria</taxon>
        <taxon>Bacillati</taxon>
        <taxon>Candidatus Dormiibacterota</taxon>
        <taxon>Candidatus Dormibacteria</taxon>
        <taxon>Candidatus Dormibacterales</taxon>
        <taxon>Candidatus Dormibacteraceae</taxon>
        <taxon>Candidatus Nephthysia</taxon>
    </lineage>
</organism>
<keyword evidence="3" id="KW-0804">Transcription</keyword>
<dbReference type="Proteomes" id="UP000612893">
    <property type="component" value="Unassembled WGS sequence"/>
</dbReference>
<protein>
    <submittedName>
        <fullName evidence="6">TetR/AcrR family transcriptional regulator</fullName>
    </submittedName>
</protein>
<feature type="domain" description="HTH tetR-type" evidence="5">
    <location>
        <begin position="11"/>
        <end position="71"/>
    </location>
</feature>
<keyword evidence="7" id="KW-1185">Reference proteome</keyword>
<dbReference type="GO" id="GO:0003677">
    <property type="term" value="F:DNA binding"/>
    <property type="evidence" value="ECO:0007669"/>
    <property type="project" value="UniProtKB-UniRule"/>
</dbReference>
<sequence length="199" mass="21380">MKRRTQRERAGTTRGALIAAASELFAERGYHQVAADSVARRAGVTSGALYHHFRDKRDLFGAAVDAAEARLARRVAGAAAAGQDPWERLQLGIVEYLEACSEPGSGRLLFLDAPSILGAGEWRRIQTTHHLRPLRAALAGAMRAGFLERQPPDPLARLLLGALGEASIAPSPEQGDLRVAALWLLGRLRRPAGAQPSLV</sequence>
<dbReference type="Gene3D" id="1.10.357.10">
    <property type="entry name" value="Tetracycline Repressor, domain 2"/>
    <property type="match status" value="1"/>
</dbReference>
<evidence type="ECO:0000259" key="5">
    <source>
        <dbReference type="PROSITE" id="PS50977"/>
    </source>
</evidence>
<dbReference type="Pfam" id="PF00440">
    <property type="entry name" value="TetR_N"/>
    <property type="match status" value="1"/>
</dbReference>
<dbReference type="Pfam" id="PF21351">
    <property type="entry name" value="TetR_C_41"/>
    <property type="match status" value="1"/>
</dbReference>
<comment type="caution">
    <text evidence="6">The sequence shown here is derived from an EMBL/GenBank/DDBJ whole genome shotgun (WGS) entry which is preliminary data.</text>
</comment>
<dbReference type="RefSeq" id="WP_338199329.1">
    <property type="nucleotide sequence ID" value="NZ_JAEKNR010000049.1"/>
</dbReference>
<dbReference type="GO" id="GO:0006355">
    <property type="term" value="P:regulation of DNA-templated transcription"/>
    <property type="evidence" value="ECO:0007669"/>
    <property type="project" value="UniProtKB-ARBA"/>
</dbReference>
<name>A0A934K1P8_9BACT</name>
<keyword evidence="2 4" id="KW-0238">DNA-binding</keyword>
<dbReference type="InterPro" id="IPR009057">
    <property type="entry name" value="Homeodomain-like_sf"/>
</dbReference>
<evidence type="ECO:0000256" key="4">
    <source>
        <dbReference type="PROSITE-ProRule" id="PRU00335"/>
    </source>
</evidence>
<dbReference type="SUPFAM" id="SSF46689">
    <property type="entry name" value="Homeodomain-like"/>
    <property type="match status" value="1"/>
</dbReference>
<reference evidence="6" key="1">
    <citation type="submission" date="2020-10" db="EMBL/GenBank/DDBJ databases">
        <title>Ca. Dormibacterota MAGs.</title>
        <authorList>
            <person name="Montgomery K."/>
        </authorList>
    </citation>
    <scope>NUCLEOTIDE SEQUENCE [LARGE SCALE GENOMIC DNA]</scope>
    <source>
        <strain evidence="6">SC8812_S17_10</strain>
    </source>
</reference>
<accession>A0A934K1P8</accession>
<dbReference type="PANTHER" id="PTHR30055:SF234">
    <property type="entry name" value="HTH-TYPE TRANSCRIPTIONAL REGULATOR BETI"/>
    <property type="match status" value="1"/>
</dbReference>
<evidence type="ECO:0000313" key="7">
    <source>
        <dbReference type="Proteomes" id="UP000612893"/>
    </source>
</evidence>
<feature type="DNA-binding region" description="H-T-H motif" evidence="4">
    <location>
        <begin position="34"/>
        <end position="53"/>
    </location>
</feature>
<evidence type="ECO:0000256" key="1">
    <source>
        <dbReference type="ARBA" id="ARBA00023015"/>
    </source>
</evidence>
<dbReference type="PROSITE" id="PS50977">
    <property type="entry name" value="HTH_TETR_2"/>
    <property type="match status" value="1"/>
</dbReference>
<evidence type="ECO:0000313" key="6">
    <source>
        <dbReference type="EMBL" id="MBJ7597254.1"/>
    </source>
</evidence>
<dbReference type="InterPro" id="IPR049484">
    <property type="entry name" value="Rv0078-like_C"/>
</dbReference>
<evidence type="ECO:0000256" key="3">
    <source>
        <dbReference type="ARBA" id="ARBA00023163"/>
    </source>
</evidence>
<gene>
    <name evidence="6" type="ORF">JF922_04095</name>
</gene>
<dbReference type="AlphaFoldDB" id="A0A934K1P8"/>
<dbReference type="InterPro" id="IPR001647">
    <property type="entry name" value="HTH_TetR"/>
</dbReference>
<proteinExistence type="predicted"/>
<dbReference type="EMBL" id="JAEKNR010000049">
    <property type="protein sequence ID" value="MBJ7597254.1"/>
    <property type="molecule type" value="Genomic_DNA"/>
</dbReference>
<dbReference type="InterPro" id="IPR050109">
    <property type="entry name" value="HTH-type_TetR-like_transc_reg"/>
</dbReference>
<dbReference type="PRINTS" id="PR00455">
    <property type="entry name" value="HTHTETR"/>
</dbReference>
<evidence type="ECO:0000256" key="2">
    <source>
        <dbReference type="ARBA" id="ARBA00023125"/>
    </source>
</evidence>
<dbReference type="PANTHER" id="PTHR30055">
    <property type="entry name" value="HTH-TYPE TRANSCRIPTIONAL REGULATOR RUTR"/>
    <property type="match status" value="1"/>
</dbReference>